<evidence type="ECO:0000256" key="1">
    <source>
        <dbReference type="ARBA" id="ARBA00010646"/>
    </source>
</evidence>
<proteinExistence type="inferred from homology"/>
<feature type="region of interest" description="Disordered" evidence="2">
    <location>
        <begin position="331"/>
        <end position="350"/>
    </location>
</feature>
<sequence length="476" mass="52328">MARGFDVSRWNTITDHAALAASGVTFGWAKISDGIPGRNVGPWHVAPLRNVGIKMGGYHFARTHTAPEVQVSAFIRELDTYNALDLPPVLDLEGAAEHGFTVDTTQGRAAAKNFGVEFLQGLAAAGFRPALYMNEYFATQLKPWEWGVPRLLLWVANYSRRPQVPHTVWQRSQTGRLPGVSGDIDLNESSTNFWEDPMAWRVARSLLKLRDQINARYPNRNKASDGTIGDADHQNRNSDHNPWYGPGIVTAMDITHDPAKGVDIDRLTDELQASRDSRIKYVIANNLIMSGAGGPSPWVWRRYAGPNPHTQHFHLSVVAAPACDDTRPWNLPSLTGGGGSAPGGGDDMTPEQDRMLRHVFNVLQRFKPSVEGGKDGAYDTGEYVRALYRELVEPKPAVGNPNYKTNVLGFARNADHYGYRNLQEQAGHLAAINKLAEAVANNSNVTPEELKAAVAEAIRENVVKVDVTVTGQEEQA</sequence>
<feature type="region of interest" description="Disordered" evidence="2">
    <location>
        <begin position="218"/>
        <end position="243"/>
    </location>
</feature>
<dbReference type="PANTHER" id="PTHR34135">
    <property type="entry name" value="LYSOZYME"/>
    <property type="match status" value="1"/>
</dbReference>
<dbReference type="PANTHER" id="PTHR34135:SF2">
    <property type="entry name" value="LYSOZYME"/>
    <property type="match status" value="1"/>
</dbReference>
<dbReference type="InterPro" id="IPR002053">
    <property type="entry name" value="Glyco_hydro_25"/>
</dbReference>
<comment type="caution">
    <text evidence="3">The sequence shown here is derived from an EMBL/GenBank/DDBJ whole genome shotgun (WGS) entry which is preliminary data.</text>
</comment>
<comment type="similarity">
    <text evidence="1">Belongs to the glycosyl hydrolase 25 family.</text>
</comment>
<dbReference type="EMBL" id="SWMS01000024">
    <property type="protein sequence ID" value="TKG63093.1"/>
    <property type="molecule type" value="Genomic_DNA"/>
</dbReference>
<dbReference type="Gene3D" id="3.20.20.80">
    <property type="entry name" value="Glycosidases"/>
    <property type="match status" value="1"/>
</dbReference>
<reference evidence="3 4" key="1">
    <citation type="journal article" date="2015" name="Antonie Van Leeuwenhoek">
        <title>Prauserella endophytica sp. nov., an endophytic actinobacterium isolated from Tamarix taklamakanensis.</title>
        <authorList>
            <person name="Liu J.M."/>
            <person name="Habden X."/>
            <person name="Guo L."/>
            <person name="Tuo L."/>
            <person name="Jiang Z.K."/>
            <person name="Liu S.W."/>
            <person name="Liu X.F."/>
            <person name="Chen L."/>
            <person name="Li R.F."/>
            <person name="Zhang Y.Q."/>
            <person name="Sun C.H."/>
        </authorList>
    </citation>
    <scope>NUCLEOTIDE SEQUENCE [LARGE SCALE GENOMIC DNA]</scope>
    <source>
        <strain evidence="3 4">CGMCC 4.7182</strain>
    </source>
</reference>
<organism evidence="3 4">
    <name type="scientific">Prauserella endophytica</name>
    <dbReference type="NCBI Taxonomy" id="1592324"/>
    <lineage>
        <taxon>Bacteria</taxon>
        <taxon>Bacillati</taxon>
        <taxon>Actinomycetota</taxon>
        <taxon>Actinomycetes</taxon>
        <taxon>Pseudonocardiales</taxon>
        <taxon>Pseudonocardiaceae</taxon>
        <taxon>Prauserella</taxon>
        <taxon>Prauserella coralliicola group</taxon>
    </lineage>
</organism>
<dbReference type="Proteomes" id="UP000309992">
    <property type="component" value="Unassembled WGS sequence"/>
</dbReference>
<gene>
    <name evidence="3" type="ORF">FCN18_30445</name>
</gene>
<evidence type="ECO:0000313" key="3">
    <source>
        <dbReference type="EMBL" id="TKG63093.1"/>
    </source>
</evidence>
<evidence type="ECO:0000256" key="2">
    <source>
        <dbReference type="SAM" id="MobiDB-lite"/>
    </source>
</evidence>
<dbReference type="SUPFAM" id="SSF51445">
    <property type="entry name" value="(Trans)glycosidases"/>
    <property type="match status" value="1"/>
</dbReference>
<feature type="compositionally biased region" description="Gly residues" evidence="2">
    <location>
        <begin position="335"/>
        <end position="346"/>
    </location>
</feature>
<protein>
    <recommendedName>
        <fullName evidence="5">Lysozyme</fullName>
    </recommendedName>
</protein>
<accession>A0ABY2RW75</accession>
<dbReference type="RefSeq" id="WP_137096698.1">
    <property type="nucleotide sequence ID" value="NZ_SWMS01000024.1"/>
</dbReference>
<dbReference type="Pfam" id="PF01183">
    <property type="entry name" value="Glyco_hydro_25"/>
    <property type="match status" value="1"/>
</dbReference>
<evidence type="ECO:0008006" key="5">
    <source>
        <dbReference type="Google" id="ProtNLM"/>
    </source>
</evidence>
<dbReference type="CDD" id="cd00599">
    <property type="entry name" value="GH25_muramidase"/>
    <property type="match status" value="1"/>
</dbReference>
<dbReference type="InterPro" id="IPR017853">
    <property type="entry name" value="GH"/>
</dbReference>
<keyword evidence="4" id="KW-1185">Reference proteome</keyword>
<evidence type="ECO:0000313" key="4">
    <source>
        <dbReference type="Proteomes" id="UP000309992"/>
    </source>
</evidence>
<name>A0ABY2RW75_9PSEU</name>
<dbReference type="PROSITE" id="PS51904">
    <property type="entry name" value="GLYCOSYL_HYDROL_F25_2"/>
    <property type="match status" value="1"/>
</dbReference>
<feature type="compositionally biased region" description="Basic and acidic residues" evidence="2">
    <location>
        <begin position="230"/>
        <end position="239"/>
    </location>
</feature>